<keyword evidence="3" id="KW-1185">Reference proteome</keyword>
<evidence type="ECO:0000313" key="2">
    <source>
        <dbReference type="EMBL" id="NLR91854.1"/>
    </source>
</evidence>
<accession>A0A7X8SKE0</accession>
<dbReference type="Proteomes" id="UP000585050">
    <property type="component" value="Unassembled WGS sequence"/>
</dbReference>
<dbReference type="Pfam" id="PF13229">
    <property type="entry name" value="Beta_helix"/>
    <property type="match status" value="1"/>
</dbReference>
<protein>
    <submittedName>
        <fullName evidence="2">Right-handed parallel beta-helix repeat-containing protein</fullName>
    </submittedName>
</protein>
<dbReference type="InterPro" id="IPR012334">
    <property type="entry name" value="Pectin_lyas_fold"/>
</dbReference>
<dbReference type="Gene3D" id="2.160.20.10">
    <property type="entry name" value="Single-stranded right-handed beta-helix, Pectin lyase-like"/>
    <property type="match status" value="3"/>
</dbReference>
<dbReference type="SMART" id="SM00710">
    <property type="entry name" value="PbH1"/>
    <property type="match status" value="14"/>
</dbReference>
<dbReference type="InterPro" id="IPR011050">
    <property type="entry name" value="Pectin_lyase_fold/virulence"/>
</dbReference>
<dbReference type="SUPFAM" id="SSF51126">
    <property type="entry name" value="Pectin lyase-like"/>
    <property type="match status" value="3"/>
</dbReference>
<dbReference type="InterPro" id="IPR006626">
    <property type="entry name" value="PbH1"/>
</dbReference>
<dbReference type="EMBL" id="JABAIL010000003">
    <property type="protein sequence ID" value="NLR91854.1"/>
    <property type="molecule type" value="Genomic_DNA"/>
</dbReference>
<feature type="domain" description="Right handed beta helix" evidence="1">
    <location>
        <begin position="1010"/>
        <end position="1170"/>
    </location>
</feature>
<comment type="caution">
    <text evidence="2">The sequence shown here is derived from an EMBL/GenBank/DDBJ whole genome shotgun (WGS) entry which is preliminary data.</text>
</comment>
<proteinExistence type="predicted"/>
<organism evidence="2 3">
    <name type="scientific">Flammeovirga agarivorans</name>
    <dbReference type="NCBI Taxonomy" id="2726742"/>
    <lineage>
        <taxon>Bacteria</taxon>
        <taxon>Pseudomonadati</taxon>
        <taxon>Bacteroidota</taxon>
        <taxon>Cytophagia</taxon>
        <taxon>Cytophagales</taxon>
        <taxon>Flammeovirgaceae</taxon>
        <taxon>Flammeovirga</taxon>
    </lineage>
</organism>
<evidence type="ECO:0000259" key="1">
    <source>
        <dbReference type="Pfam" id="PF13229"/>
    </source>
</evidence>
<gene>
    <name evidence="2" type="ORF">HGP29_11580</name>
</gene>
<sequence>MNEMKITTNFFIIFFVHSLFFGSQLYATDYYIDAQNGNDTYNGTSEKTPWKSLQKVNTITLSAGDHVYLKSGQEHKGQLKPKGSGTEALPIVITKYGGDILPVINGQGYRANIYLNNVAGYEILDLEFINDGGDALDDHEKTDINRAAIYITSTLKIEKYFLLKGLKIHDIYPKGPTVDEDGDPTYNGQALTISTSSKNPTYIEKLIMEDCDIYDIGYRAITTGRWSRENTEAAYLYHKDFVLRNNNIYDIGGAGIVPIHIDGLLVEGNTTNFTGSTKDPRMIGRGSGIWPLYCKNVVIQHNNFMRARGKKDSCGAHVDIGNENTLIQYNYSYDNEGGFVEILGKNINTIYRYNVSVNDGWRVKNDRSPQYGVIFWMSGYAGNGEPNEGSINTQIYNNTIYVGEDITTRILMDYGMDTHFKNNIVINDGELIYYEKRDIGTHFDYNYFYGNDIKLQQSNKPMPYGSNDVVGVDPQVLNAGSLLDRDYRIKSTSPTIGTGAVIDENGGLDYWGQDLPNGKPTIGAYEYNVTSSGDLPTQFYVDAERGDDTNSGNDLKAAYKSLEMINKLSLVPGDKVYLKGVFEGAQLNIGNSGSEENPIIIAGISEEETPTLVMNASTSAIILTNADYVTLRNLKIEKGEGNNLQPSIKGVFNNALDHHDLSFENIHIFNTAGHGFSFVPDNGNLSNLSFKNVSVSNSKGSGLVAKDVSNITIESSEFLDNEGYAYFFEGENSMDIYRNRTVNNALGVLSASEDGQNIVARFNISINDGQFDADGKLWNIGSSSTFKGFNNTTYIPINRNLNVVVGDQSSVELRNNLFYHDGKVTFDLPSAYTADYNAFFGISEKPSFTFGEHTVFEDPLVMDKTSVEAEGFILSRTSPLNEAGEMIENIGPVDYFGDDIENISAWNIGFNMVASNEIVGDRVDPEKIYIDPVNGDDENDGFSPEQALKSLEQLSNTRIIAGDEILLSTESVHQGQLQIIGYGTLDKPIKVTNWGEGLATVKASGTNTVLLIEDQSNIEFENLSLTGAIYGVNIQQNDFPISGVSLKNIELKGLSTGVVVNGKSSKVKNVEIEGCTFDGLSSTAVILRNTEDFSLTANSFIDIQGNGIVLEEDNHGATITANSLIHVTASGIKTEGKLYQSEVSYNLFVDNLGELLIDAAEGTENAFLHNTYYTSQGKKQSIQFTENSEWDVINNIFQFDGSVEVVIAEKINFVNNNIYGVGIEFSGYPIDDKNTYDNPYLLDAGSSDKEEYMVFANSSMIGAATPIVTRATLDVLGNEISKVGSDLMGCIQVYSEDEVTSISEDIKHSKWIVYPNPSIGKVQVNLEEGAVVEVIAFNGNKFIRKVVNGSIDLEDLPRGAYILCYQHNRTKLILR</sequence>
<evidence type="ECO:0000313" key="3">
    <source>
        <dbReference type="Proteomes" id="UP000585050"/>
    </source>
</evidence>
<reference evidence="2 3" key="1">
    <citation type="submission" date="2020-04" db="EMBL/GenBank/DDBJ databases">
        <title>Flammeovirga sp. SR4, a novel species isolated from seawater.</title>
        <authorList>
            <person name="Wang X."/>
        </authorList>
    </citation>
    <scope>NUCLEOTIDE SEQUENCE [LARGE SCALE GENOMIC DNA]</scope>
    <source>
        <strain evidence="2 3">SR4</strain>
    </source>
</reference>
<name>A0A7X8SKE0_9BACT</name>
<dbReference type="InterPro" id="IPR039448">
    <property type="entry name" value="Beta_helix"/>
</dbReference>